<evidence type="ECO:0000256" key="1">
    <source>
        <dbReference type="SAM" id="Phobius"/>
    </source>
</evidence>
<feature type="transmembrane region" description="Helical" evidence="1">
    <location>
        <begin position="12"/>
        <end position="37"/>
    </location>
</feature>
<protein>
    <recommendedName>
        <fullName evidence="2">DUF5648 domain-containing protein</fullName>
    </recommendedName>
</protein>
<organism evidence="3 4">
    <name type="scientific">Gymnopilus dilepis</name>
    <dbReference type="NCBI Taxonomy" id="231916"/>
    <lineage>
        <taxon>Eukaryota</taxon>
        <taxon>Fungi</taxon>
        <taxon>Dikarya</taxon>
        <taxon>Basidiomycota</taxon>
        <taxon>Agaricomycotina</taxon>
        <taxon>Agaricomycetes</taxon>
        <taxon>Agaricomycetidae</taxon>
        <taxon>Agaricales</taxon>
        <taxon>Agaricineae</taxon>
        <taxon>Hymenogastraceae</taxon>
        <taxon>Gymnopilus</taxon>
    </lineage>
</organism>
<dbReference type="Pfam" id="PF18885">
    <property type="entry name" value="DUF5648"/>
    <property type="match status" value="1"/>
</dbReference>
<sequence length="219" mass="24079">MPAKIFAFFDPLLIGLQVTMSSFVGILFIFCLLVSLVQGSPVHSGNEGRSADTCADPSLTNVYVVGFDPNHTWHDYGPRWAFVSDALNGVDWKLQGPAFLAWPSVQEFTVPLYELFRQNPDELIFVTSPTGAPPTVDGFTIQGIIGYVYETQVCGSVPLFVAFQESASDRYYTTSAIEHASLVADGWVDEGTAAFVLPIPTGMFIPVCRDMIWKLTFYG</sequence>
<accession>A0A409W5F6</accession>
<evidence type="ECO:0000313" key="4">
    <source>
        <dbReference type="Proteomes" id="UP000284706"/>
    </source>
</evidence>
<dbReference type="OrthoDB" id="9971254at2759"/>
<evidence type="ECO:0000313" key="3">
    <source>
        <dbReference type="EMBL" id="PPQ73736.1"/>
    </source>
</evidence>
<evidence type="ECO:0000259" key="2">
    <source>
        <dbReference type="Pfam" id="PF18885"/>
    </source>
</evidence>
<dbReference type="InParanoid" id="A0A409W5F6"/>
<keyword evidence="1" id="KW-1133">Transmembrane helix</keyword>
<dbReference type="Proteomes" id="UP000284706">
    <property type="component" value="Unassembled WGS sequence"/>
</dbReference>
<reference evidence="3 4" key="1">
    <citation type="journal article" date="2018" name="Evol. Lett.">
        <title>Horizontal gene cluster transfer increased hallucinogenic mushroom diversity.</title>
        <authorList>
            <person name="Reynolds H.T."/>
            <person name="Vijayakumar V."/>
            <person name="Gluck-Thaler E."/>
            <person name="Korotkin H.B."/>
            <person name="Matheny P.B."/>
            <person name="Slot J.C."/>
        </authorList>
    </citation>
    <scope>NUCLEOTIDE SEQUENCE [LARGE SCALE GENOMIC DNA]</scope>
    <source>
        <strain evidence="3 4">SRW20</strain>
    </source>
</reference>
<dbReference type="InterPro" id="IPR043708">
    <property type="entry name" value="DUF5648"/>
</dbReference>
<keyword evidence="1" id="KW-0472">Membrane</keyword>
<dbReference type="AlphaFoldDB" id="A0A409W5F6"/>
<name>A0A409W5F6_9AGAR</name>
<dbReference type="EMBL" id="NHYE01005387">
    <property type="protein sequence ID" value="PPQ73736.1"/>
    <property type="molecule type" value="Genomic_DNA"/>
</dbReference>
<comment type="caution">
    <text evidence="3">The sequence shown here is derived from an EMBL/GenBank/DDBJ whole genome shotgun (WGS) entry which is preliminary data.</text>
</comment>
<keyword evidence="4" id="KW-1185">Reference proteome</keyword>
<keyword evidence="1" id="KW-0812">Transmembrane</keyword>
<gene>
    <name evidence="3" type="ORF">CVT26_011891</name>
</gene>
<proteinExistence type="predicted"/>
<feature type="domain" description="DUF5648" evidence="2">
    <location>
        <begin position="68"/>
        <end position="196"/>
    </location>
</feature>